<dbReference type="GO" id="GO:0006355">
    <property type="term" value="P:regulation of DNA-templated transcription"/>
    <property type="evidence" value="ECO:0007669"/>
    <property type="project" value="InterPro"/>
</dbReference>
<accession>C5CIG0</accession>
<gene>
    <name evidence="1" type="ordered locus">Kole_0168</name>
</gene>
<organism evidence="1 2">
    <name type="scientific">Kosmotoga olearia (strain ATCC BAA-1733 / DSM 21960 / TBF 19.5.1)</name>
    <dbReference type="NCBI Taxonomy" id="521045"/>
    <lineage>
        <taxon>Bacteria</taxon>
        <taxon>Thermotogati</taxon>
        <taxon>Thermotogota</taxon>
        <taxon>Thermotogae</taxon>
        <taxon>Kosmotogales</taxon>
        <taxon>Kosmotogaceae</taxon>
        <taxon>Kosmotoga</taxon>
    </lineage>
</organism>
<sequence>MLKGIIAALWERTIPPERVPNDTIFFLNGGLLELPERVKRFKESGKRIYVDIDFISGLNSDHDSVQYLKEIGVDGVITAKVRTYKIALSLGIPGLLRFFALDSRAVDRGLEQILHNDVRAVEILPGLAACKVSKKLRGLLPNVNIVAAGLIDNVEELKMIKPYVDAISTSNKELWYQSW</sequence>
<proteinExistence type="predicted"/>
<dbReference type="HOGENOM" id="CLU_111516_0_1_0"/>
<dbReference type="Gene3D" id="3.20.20.70">
    <property type="entry name" value="Aldolase class I"/>
    <property type="match status" value="1"/>
</dbReference>
<dbReference type="STRING" id="521045.Kole_0168"/>
<dbReference type="KEGG" id="kol:Kole_0168"/>
<evidence type="ECO:0000313" key="2">
    <source>
        <dbReference type="Proteomes" id="UP000002382"/>
    </source>
</evidence>
<dbReference type="PANTHER" id="PTHR35787">
    <property type="entry name" value="GLYCEROL UPTAKE OPERON ANTITERMINATOR REGULATORY PROTEIN"/>
    <property type="match status" value="1"/>
</dbReference>
<name>C5CIG0_KOSOT</name>
<dbReference type="GO" id="GO:0006071">
    <property type="term" value="P:glycerol metabolic process"/>
    <property type="evidence" value="ECO:0007669"/>
    <property type="project" value="InterPro"/>
</dbReference>
<dbReference type="AlphaFoldDB" id="C5CIG0"/>
<dbReference type="PIRSF" id="PIRSF016897">
    <property type="entry name" value="GlpP"/>
    <property type="match status" value="1"/>
</dbReference>
<protein>
    <submittedName>
        <fullName evidence="1">Glycerol-3-phosphate responsive antiterminator, GlpP</fullName>
    </submittedName>
</protein>
<dbReference type="SUPFAM" id="SSF110391">
    <property type="entry name" value="GlpP-like"/>
    <property type="match status" value="1"/>
</dbReference>
<reference evidence="1 2" key="1">
    <citation type="submission" date="2009-06" db="EMBL/GenBank/DDBJ databases">
        <title>Complete sequence of Thermotogales bacterium TBF 19.5.1.</title>
        <authorList>
            <consortium name="US DOE Joint Genome Institute"/>
            <person name="Lucas S."/>
            <person name="Copeland A."/>
            <person name="Lapidus A."/>
            <person name="Glavina del Rio T."/>
            <person name="Tice H."/>
            <person name="Bruce D."/>
            <person name="Goodwin L."/>
            <person name="Pitluck S."/>
            <person name="Chertkov O."/>
            <person name="Brettin T."/>
            <person name="Detter J.C."/>
            <person name="Han C."/>
            <person name="Schmutz J."/>
            <person name="Larimer F."/>
            <person name="Land M."/>
            <person name="Hauser L."/>
            <person name="Kyrpides N."/>
            <person name="Ovchinnikova G."/>
            <person name="Noll K."/>
        </authorList>
    </citation>
    <scope>NUCLEOTIDE SEQUENCE [LARGE SCALE GENOMIC DNA]</scope>
    <source>
        <strain evidence="2">ATCC BAA-1733 / DSM 21960 / TBF 19.5.1</strain>
    </source>
</reference>
<dbReference type="OrthoDB" id="9799580at2"/>
<dbReference type="EMBL" id="CP001634">
    <property type="protein sequence ID" value="ACR78894.1"/>
    <property type="molecule type" value="Genomic_DNA"/>
</dbReference>
<dbReference type="Proteomes" id="UP000002382">
    <property type="component" value="Chromosome"/>
</dbReference>
<dbReference type="Pfam" id="PF04309">
    <property type="entry name" value="G3P_antiterm"/>
    <property type="match status" value="1"/>
</dbReference>
<dbReference type="RefSeq" id="WP_012744682.1">
    <property type="nucleotide sequence ID" value="NC_012785.1"/>
</dbReference>
<dbReference type="InterPro" id="IPR013785">
    <property type="entry name" value="Aldolase_TIM"/>
</dbReference>
<evidence type="ECO:0000313" key="1">
    <source>
        <dbReference type="EMBL" id="ACR78894.1"/>
    </source>
</evidence>
<keyword evidence="2" id="KW-1185">Reference proteome</keyword>
<dbReference type="eggNOG" id="COG1954">
    <property type="taxonomic scope" value="Bacteria"/>
</dbReference>
<reference evidence="1 2" key="2">
    <citation type="journal article" date="2011" name="J. Bacteriol.">
        <title>Genome Sequence of Kosmotoga olearia Strain TBF 19.5.1, a Thermophilic Bacterium with a Wide Growth Temperature Range, Isolated from the Troll B Oil Platform in the North Sea.</title>
        <authorList>
            <person name="Swithers K.S."/>
            <person name="Dipippo J.L."/>
            <person name="Bruce D.C."/>
            <person name="Detter C."/>
            <person name="Tapia R."/>
            <person name="Han S."/>
            <person name="Goodwin L.A."/>
            <person name="Han J."/>
            <person name="Woyke T."/>
            <person name="Pitluck S."/>
            <person name="Pennacchio L."/>
            <person name="Nolan M."/>
            <person name="Mikhailova N."/>
            <person name="Land M.L."/>
            <person name="Nesbo C.L."/>
            <person name="Gogarten J.P."/>
            <person name="Noll K.M."/>
        </authorList>
    </citation>
    <scope>NUCLEOTIDE SEQUENCE [LARGE SCALE GENOMIC DNA]</scope>
    <source>
        <strain evidence="2">ATCC BAA-1733 / DSM 21960 / TBF 19.5.1</strain>
    </source>
</reference>
<dbReference type="PANTHER" id="PTHR35787:SF1">
    <property type="entry name" value="GLYCEROL UPTAKE OPERON ANTITERMINATOR REGULATORY PROTEIN"/>
    <property type="match status" value="1"/>
</dbReference>
<dbReference type="InterPro" id="IPR006699">
    <property type="entry name" value="GlpP"/>
</dbReference>